<evidence type="ECO:0000313" key="2">
    <source>
        <dbReference type="Proteomes" id="UP000216101"/>
    </source>
</evidence>
<dbReference type="AlphaFoldDB" id="A0A266Q263"/>
<evidence type="ECO:0000313" key="1">
    <source>
        <dbReference type="EMBL" id="OZY83953.1"/>
    </source>
</evidence>
<dbReference type="Proteomes" id="UP000216101">
    <property type="component" value="Unassembled WGS sequence"/>
</dbReference>
<accession>A0A266Q263</accession>
<name>A0A266Q263_9GAMM</name>
<dbReference type="EMBL" id="NHNI01000003">
    <property type="protein sequence ID" value="OZY83953.1"/>
    <property type="molecule type" value="Genomic_DNA"/>
</dbReference>
<reference evidence="2" key="1">
    <citation type="submission" date="2017-05" db="EMBL/GenBank/DDBJ databases">
        <authorList>
            <person name="Barney B.M."/>
        </authorList>
    </citation>
    <scope>NUCLEOTIDE SEQUENCE [LARGE SCALE GENOMIC DNA]</scope>
    <source>
        <strain evidence="2">PSBB022</strain>
    </source>
</reference>
<gene>
    <name evidence="1" type="ORF">CBP51_19360</name>
</gene>
<protein>
    <recommendedName>
        <fullName evidence="3">Antitoxin Xre/MbcA/ParS-like toxin-binding domain-containing protein</fullName>
    </recommendedName>
</protein>
<organism evidence="1 2">
    <name type="scientific">Cellvibrio mixtus</name>
    <dbReference type="NCBI Taxonomy" id="39650"/>
    <lineage>
        <taxon>Bacteria</taxon>
        <taxon>Pseudomonadati</taxon>
        <taxon>Pseudomonadota</taxon>
        <taxon>Gammaproteobacteria</taxon>
        <taxon>Cellvibrionales</taxon>
        <taxon>Cellvibrionaceae</taxon>
        <taxon>Cellvibrio</taxon>
    </lineage>
</organism>
<keyword evidence="2" id="KW-1185">Reference proteome</keyword>
<comment type="caution">
    <text evidence="1">The sequence shown here is derived from an EMBL/GenBank/DDBJ whole genome shotgun (WGS) entry which is preliminary data.</text>
</comment>
<proteinExistence type="predicted"/>
<sequence>MQEIMPKEKSESERAAGKLISAIQKEWGLEIGEPAAEQSELVIGLAHELLQARNAASMRNVLGSKPIKEFLGSNWVQSHGGVEFAILELEAAIRNESA</sequence>
<evidence type="ECO:0008006" key="3">
    <source>
        <dbReference type="Google" id="ProtNLM"/>
    </source>
</evidence>